<dbReference type="SMART" id="SM00422">
    <property type="entry name" value="HTH_MERR"/>
    <property type="match status" value="1"/>
</dbReference>
<comment type="caution">
    <text evidence="5">The sequence shown here is derived from an EMBL/GenBank/DDBJ whole genome shotgun (WGS) entry which is preliminary data.</text>
</comment>
<dbReference type="Gene3D" id="1.10.1660.10">
    <property type="match status" value="1"/>
</dbReference>
<keyword evidence="3" id="KW-0804">Transcription</keyword>
<dbReference type="Pfam" id="PF13411">
    <property type="entry name" value="MerR_1"/>
    <property type="match status" value="1"/>
</dbReference>
<dbReference type="AlphaFoldDB" id="A0A0F9VDA4"/>
<dbReference type="InterPro" id="IPR047057">
    <property type="entry name" value="MerR_fam"/>
</dbReference>
<keyword evidence="1" id="KW-0805">Transcription regulation</keyword>
<name>A0A0F9VDA4_9ZZZZ</name>
<dbReference type="EMBL" id="LAZR01000381">
    <property type="protein sequence ID" value="KKN71551.1"/>
    <property type="molecule type" value="Genomic_DNA"/>
</dbReference>
<evidence type="ECO:0000256" key="2">
    <source>
        <dbReference type="ARBA" id="ARBA00023125"/>
    </source>
</evidence>
<evidence type="ECO:0000256" key="3">
    <source>
        <dbReference type="ARBA" id="ARBA00023163"/>
    </source>
</evidence>
<proteinExistence type="predicted"/>
<evidence type="ECO:0000313" key="5">
    <source>
        <dbReference type="EMBL" id="KKN71551.1"/>
    </source>
</evidence>
<evidence type="ECO:0000256" key="1">
    <source>
        <dbReference type="ARBA" id="ARBA00023015"/>
    </source>
</evidence>
<reference evidence="5" key="1">
    <citation type="journal article" date="2015" name="Nature">
        <title>Complex archaea that bridge the gap between prokaryotes and eukaryotes.</title>
        <authorList>
            <person name="Spang A."/>
            <person name="Saw J.H."/>
            <person name="Jorgensen S.L."/>
            <person name="Zaremba-Niedzwiedzka K."/>
            <person name="Martijn J."/>
            <person name="Lind A.E."/>
            <person name="van Eijk R."/>
            <person name="Schleper C."/>
            <person name="Guy L."/>
            <person name="Ettema T.J."/>
        </authorList>
    </citation>
    <scope>NUCLEOTIDE SEQUENCE</scope>
</reference>
<keyword evidence="2" id="KW-0238">DNA-binding</keyword>
<dbReference type="InterPro" id="IPR009061">
    <property type="entry name" value="DNA-bd_dom_put_sf"/>
</dbReference>
<dbReference type="PRINTS" id="PR00040">
    <property type="entry name" value="HTHMERR"/>
</dbReference>
<gene>
    <name evidence="5" type="ORF">LCGC14_0419480</name>
</gene>
<organism evidence="5">
    <name type="scientific">marine sediment metagenome</name>
    <dbReference type="NCBI Taxonomy" id="412755"/>
    <lineage>
        <taxon>unclassified sequences</taxon>
        <taxon>metagenomes</taxon>
        <taxon>ecological metagenomes</taxon>
    </lineage>
</organism>
<dbReference type="PANTHER" id="PTHR30204">
    <property type="entry name" value="REDOX-CYCLING DRUG-SENSING TRANSCRIPTIONAL ACTIVATOR SOXR"/>
    <property type="match status" value="1"/>
</dbReference>
<evidence type="ECO:0000259" key="4">
    <source>
        <dbReference type="PROSITE" id="PS50937"/>
    </source>
</evidence>
<dbReference type="GO" id="GO:0003700">
    <property type="term" value="F:DNA-binding transcription factor activity"/>
    <property type="evidence" value="ECO:0007669"/>
    <property type="project" value="InterPro"/>
</dbReference>
<protein>
    <recommendedName>
        <fullName evidence="4">HTH merR-type domain-containing protein</fullName>
    </recommendedName>
</protein>
<dbReference type="PROSITE" id="PS50937">
    <property type="entry name" value="HTH_MERR_2"/>
    <property type="match status" value="1"/>
</dbReference>
<dbReference type="PANTHER" id="PTHR30204:SF94">
    <property type="entry name" value="HEAVY METAL-DEPENDENT TRANSCRIPTIONAL REGULATOR HI_0293-RELATED"/>
    <property type="match status" value="1"/>
</dbReference>
<feature type="domain" description="HTH merR-type" evidence="4">
    <location>
        <begin position="6"/>
        <end position="74"/>
    </location>
</feature>
<accession>A0A0F9VDA4</accession>
<dbReference type="GO" id="GO:0003677">
    <property type="term" value="F:DNA binding"/>
    <property type="evidence" value="ECO:0007669"/>
    <property type="project" value="UniProtKB-KW"/>
</dbReference>
<dbReference type="SUPFAM" id="SSF46955">
    <property type="entry name" value="Putative DNA-binding domain"/>
    <property type="match status" value="1"/>
</dbReference>
<dbReference type="InterPro" id="IPR000551">
    <property type="entry name" value="MerR-type_HTH_dom"/>
</dbReference>
<sequence length="141" mass="16247">MELLLVMKIGELAKLTNIPASTIRFYESKGLLAPTTRSANGYRLYTQQNLEKLQLIKFSQSLGFSLNEIPLLRNENGELNHTVIIERLEKKQKEADILIEQMQKKSQRIGSLTALLNSYWDKGECLPESKLNELLKMMDYE</sequence>